<name>A0A136WF95_9FIRM</name>
<evidence type="ECO:0000313" key="2">
    <source>
        <dbReference type="EMBL" id="KXL53019.1"/>
    </source>
</evidence>
<comment type="caution">
    <text evidence="2">The sequence shown here is derived from an EMBL/GenBank/DDBJ whole genome shotgun (WGS) entry which is preliminary data.</text>
</comment>
<keyword evidence="1" id="KW-0812">Transmembrane</keyword>
<feature type="transmembrane region" description="Helical" evidence="1">
    <location>
        <begin position="12"/>
        <end position="39"/>
    </location>
</feature>
<feature type="transmembrane region" description="Helical" evidence="1">
    <location>
        <begin position="51"/>
        <end position="70"/>
    </location>
</feature>
<protein>
    <submittedName>
        <fullName evidence="2">Uncharacterized protein</fullName>
    </submittedName>
</protein>
<evidence type="ECO:0000313" key="3">
    <source>
        <dbReference type="Proteomes" id="UP000070539"/>
    </source>
</evidence>
<dbReference type="Proteomes" id="UP000070539">
    <property type="component" value="Unassembled WGS sequence"/>
</dbReference>
<accession>A0A136WF95</accession>
<dbReference type="OrthoDB" id="1869007at2"/>
<gene>
    <name evidence="2" type="ORF">CLNEO_15620</name>
</gene>
<dbReference type="RefSeq" id="WP_066086993.1">
    <property type="nucleotide sequence ID" value="NZ_LRVM01000004.1"/>
</dbReference>
<evidence type="ECO:0000256" key="1">
    <source>
        <dbReference type="SAM" id="Phobius"/>
    </source>
</evidence>
<reference evidence="2 3" key="1">
    <citation type="submission" date="2016-01" db="EMBL/GenBank/DDBJ databases">
        <title>Genome sequence of Clostridium neopropionicum X4, DSM-3847.</title>
        <authorList>
            <person name="Poehlein A."/>
            <person name="Beck M.H."/>
            <person name="Bengelsdorf F.R."/>
            <person name="Daniel R."/>
            <person name="Duerre P."/>
        </authorList>
    </citation>
    <scope>NUCLEOTIDE SEQUENCE [LARGE SCALE GENOMIC DNA]</scope>
    <source>
        <strain evidence="2 3">DSM-3847</strain>
    </source>
</reference>
<keyword evidence="1" id="KW-0472">Membrane</keyword>
<organism evidence="2 3">
    <name type="scientific">Anaerotignum neopropionicum</name>
    <dbReference type="NCBI Taxonomy" id="36847"/>
    <lineage>
        <taxon>Bacteria</taxon>
        <taxon>Bacillati</taxon>
        <taxon>Bacillota</taxon>
        <taxon>Clostridia</taxon>
        <taxon>Lachnospirales</taxon>
        <taxon>Anaerotignaceae</taxon>
        <taxon>Anaerotignum</taxon>
    </lineage>
</organism>
<keyword evidence="1" id="KW-1133">Transmembrane helix</keyword>
<dbReference type="EMBL" id="LRVM01000004">
    <property type="protein sequence ID" value="KXL53019.1"/>
    <property type="molecule type" value="Genomic_DNA"/>
</dbReference>
<feature type="transmembrane region" description="Helical" evidence="1">
    <location>
        <begin position="134"/>
        <end position="152"/>
    </location>
</feature>
<dbReference type="AlphaFoldDB" id="A0A136WF95"/>
<feature type="transmembrane region" description="Helical" evidence="1">
    <location>
        <begin position="82"/>
        <end position="114"/>
    </location>
</feature>
<sequence length="156" mass="17699">MDTVKKKVWKVPLFCVVAGWVAFRVVIFLTSRFAIVTLANGSVSANNSRVLIIYTATFFAALLIGGLLVFRNMTKKELFLSASIIVVFQVAMIFIQWAFHLTTGWAAIFFLYIYQISEWSTIVPQLLYRLNDNIWVGAVVNAFIPYIFILFGKKTA</sequence>
<proteinExistence type="predicted"/>
<keyword evidence="3" id="KW-1185">Reference proteome</keyword>